<reference evidence="1 2" key="1">
    <citation type="submission" date="2020-06" db="EMBL/GenBank/DDBJ databases">
        <title>Transcriptomic and genomic resources for Thalictrum thalictroides and T. hernandezii: Facilitating candidate gene discovery in an emerging model plant lineage.</title>
        <authorList>
            <person name="Arias T."/>
            <person name="Riano-Pachon D.M."/>
            <person name="Di Stilio V.S."/>
        </authorList>
    </citation>
    <scope>NUCLEOTIDE SEQUENCE [LARGE SCALE GENOMIC DNA]</scope>
    <source>
        <strain evidence="2">cv. WT478/WT964</strain>
        <tissue evidence="1">Leaves</tissue>
    </source>
</reference>
<feature type="non-terminal residue" evidence="1">
    <location>
        <position position="1"/>
    </location>
</feature>
<proteinExistence type="predicted"/>
<accession>A0A7J6UTC7</accession>
<gene>
    <name evidence="1" type="ORF">FRX31_034557</name>
</gene>
<organism evidence="1 2">
    <name type="scientific">Thalictrum thalictroides</name>
    <name type="common">Rue-anemone</name>
    <name type="synonym">Anemone thalictroides</name>
    <dbReference type="NCBI Taxonomy" id="46969"/>
    <lineage>
        <taxon>Eukaryota</taxon>
        <taxon>Viridiplantae</taxon>
        <taxon>Streptophyta</taxon>
        <taxon>Embryophyta</taxon>
        <taxon>Tracheophyta</taxon>
        <taxon>Spermatophyta</taxon>
        <taxon>Magnoliopsida</taxon>
        <taxon>Ranunculales</taxon>
        <taxon>Ranunculaceae</taxon>
        <taxon>Thalictroideae</taxon>
        <taxon>Thalictrum</taxon>
    </lineage>
</organism>
<keyword evidence="2" id="KW-1185">Reference proteome</keyword>
<sequence>IMNASTRRCCSTGAVTYLLVGNVRIYRKKFLSILPAARMTYTIAVPKPKVRISPVK</sequence>
<evidence type="ECO:0000313" key="2">
    <source>
        <dbReference type="Proteomes" id="UP000554482"/>
    </source>
</evidence>
<dbReference type="EMBL" id="JABWDY010043515">
    <property type="protein sequence ID" value="KAF5175854.1"/>
    <property type="molecule type" value="Genomic_DNA"/>
</dbReference>
<evidence type="ECO:0000313" key="1">
    <source>
        <dbReference type="EMBL" id="KAF5175854.1"/>
    </source>
</evidence>
<name>A0A7J6UTC7_THATH</name>
<dbReference type="Proteomes" id="UP000554482">
    <property type="component" value="Unassembled WGS sequence"/>
</dbReference>
<protein>
    <submittedName>
        <fullName evidence="1">Uncharacterized protein</fullName>
    </submittedName>
</protein>
<comment type="caution">
    <text evidence="1">The sequence shown here is derived from an EMBL/GenBank/DDBJ whole genome shotgun (WGS) entry which is preliminary data.</text>
</comment>
<dbReference type="AlphaFoldDB" id="A0A7J6UTC7"/>